<dbReference type="EMBL" id="CP104013">
    <property type="protein sequence ID" value="UYP46127.1"/>
    <property type="molecule type" value="Genomic_DNA"/>
</dbReference>
<keyword evidence="1" id="KW-1133">Transmembrane helix</keyword>
<organism evidence="2 3">
    <name type="scientific">Candidatus Lokiarchaeum ossiferum</name>
    <dbReference type="NCBI Taxonomy" id="2951803"/>
    <lineage>
        <taxon>Archaea</taxon>
        <taxon>Promethearchaeati</taxon>
        <taxon>Promethearchaeota</taxon>
        <taxon>Promethearchaeia</taxon>
        <taxon>Promethearchaeales</taxon>
        <taxon>Promethearchaeaceae</taxon>
        <taxon>Candidatus Lokiarchaeum</taxon>
    </lineage>
</organism>
<dbReference type="PANTHER" id="PTHR39650:SF1">
    <property type="entry name" value="CDP-ARCHAEOL SYNTHASE"/>
    <property type="match status" value="1"/>
</dbReference>
<keyword evidence="3" id="KW-1185">Reference proteome</keyword>
<protein>
    <recommendedName>
        <fullName evidence="4">CDP-2,3-bis-(O-geranylgeranyl)-sn-glycerol synthase</fullName>
    </recommendedName>
</protein>
<feature type="transmembrane region" description="Helical" evidence="1">
    <location>
        <begin position="238"/>
        <end position="257"/>
    </location>
</feature>
<reference evidence="2" key="1">
    <citation type="submission" date="2022-09" db="EMBL/GenBank/DDBJ databases">
        <title>Actin cytoskeleton and complex cell architecture in an #Asgard archaeon.</title>
        <authorList>
            <person name="Ponce Toledo R.I."/>
            <person name="Schleper C."/>
            <person name="Rodrigues Oliveira T."/>
            <person name="Wollweber F."/>
            <person name="Xu J."/>
            <person name="Rittmann S."/>
            <person name="Klingl A."/>
            <person name="Pilhofer M."/>
        </authorList>
    </citation>
    <scope>NUCLEOTIDE SEQUENCE</scope>
    <source>
        <strain evidence="2">B-35</strain>
    </source>
</reference>
<evidence type="ECO:0000313" key="2">
    <source>
        <dbReference type="EMBL" id="UYP46127.1"/>
    </source>
</evidence>
<evidence type="ECO:0008006" key="4">
    <source>
        <dbReference type="Google" id="ProtNLM"/>
    </source>
</evidence>
<sequence>MTLKGSRKKSKSLSPKDQKNKKIAQILCIAGIVGILIQFLYFFIKYGRLSDWWCIVIYWIIFIMPGYLADAMMVVVGGGRPLDNGKLAKDGRRLFGPGKSLRGFLLGPLTGGLIALGIHTILYWQWGTIETAVVNFVADPNVFYNFYNNDPDLLLADLSLYLLGDKSSNPSLLTFLKLIPRVFLCAYGAALGDLFGSWAKRRKNIERGQPFWIVDQIDFLSGCLILAGWFVFLPISAHVPHVLIMMIIITPTITILANNLSYMTGHKSVPW</sequence>
<evidence type="ECO:0000256" key="1">
    <source>
        <dbReference type="SAM" id="Phobius"/>
    </source>
</evidence>
<keyword evidence="1" id="KW-0472">Membrane</keyword>
<feature type="transmembrane region" description="Helical" evidence="1">
    <location>
        <begin position="211"/>
        <end position="232"/>
    </location>
</feature>
<dbReference type="InterPro" id="IPR032690">
    <property type="entry name" value="CarS"/>
</dbReference>
<feature type="transmembrane region" description="Helical" evidence="1">
    <location>
        <begin position="56"/>
        <end position="82"/>
    </location>
</feature>
<feature type="transmembrane region" description="Helical" evidence="1">
    <location>
        <begin position="178"/>
        <end position="199"/>
    </location>
</feature>
<name>A0ABY6HRI4_9ARCH</name>
<dbReference type="Pfam" id="PF01864">
    <property type="entry name" value="CarS-like"/>
    <property type="match status" value="2"/>
</dbReference>
<keyword evidence="1" id="KW-0812">Transmembrane</keyword>
<proteinExistence type="predicted"/>
<gene>
    <name evidence="2" type="ORF">NEF87_002412</name>
</gene>
<evidence type="ECO:0000313" key="3">
    <source>
        <dbReference type="Proteomes" id="UP001208689"/>
    </source>
</evidence>
<accession>A0ABY6HRI4</accession>
<dbReference type="PANTHER" id="PTHR39650">
    <property type="entry name" value="CDP-ARCHAEOL SYNTHASE"/>
    <property type="match status" value="1"/>
</dbReference>
<feature type="transmembrane region" description="Helical" evidence="1">
    <location>
        <begin position="103"/>
        <end position="126"/>
    </location>
</feature>
<feature type="transmembrane region" description="Helical" evidence="1">
    <location>
        <begin position="23"/>
        <end position="44"/>
    </location>
</feature>
<dbReference type="Proteomes" id="UP001208689">
    <property type="component" value="Chromosome"/>
</dbReference>